<evidence type="ECO:0000313" key="3">
    <source>
        <dbReference type="EMBL" id="QHT13014.1"/>
    </source>
</evidence>
<name>A0A6C0DA10_9ZZZZ</name>
<evidence type="ECO:0000256" key="1">
    <source>
        <dbReference type="SAM" id="Coils"/>
    </source>
</evidence>
<evidence type="ECO:0000256" key="2">
    <source>
        <dbReference type="SAM" id="MobiDB-lite"/>
    </source>
</evidence>
<sequence length="94" mass="11308">MDTEPYYMKRLDALNISSNARQTYQDLNAKRKELQERAYAYEEAQRQKAAEGLSKNTLFYGATRREMGGRHKRKTRKYGKSRKTRKHRRKHAKR</sequence>
<accession>A0A6C0DA10</accession>
<proteinExistence type="predicted"/>
<reference evidence="3" key="1">
    <citation type="journal article" date="2020" name="Nature">
        <title>Giant virus diversity and host interactions through global metagenomics.</title>
        <authorList>
            <person name="Schulz F."/>
            <person name="Roux S."/>
            <person name="Paez-Espino D."/>
            <person name="Jungbluth S."/>
            <person name="Walsh D.A."/>
            <person name="Denef V.J."/>
            <person name="McMahon K.D."/>
            <person name="Konstantinidis K.T."/>
            <person name="Eloe-Fadrosh E.A."/>
            <person name="Kyrpides N.C."/>
            <person name="Woyke T."/>
        </authorList>
    </citation>
    <scope>NUCLEOTIDE SEQUENCE</scope>
    <source>
        <strain evidence="3">GVMAG-M-3300023174-130</strain>
    </source>
</reference>
<feature type="region of interest" description="Disordered" evidence="2">
    <location>
        <begin position="48"/>
        <end position="94"/>
    </location>
</feature>
<organism evidence="3">
    <name type="scientific">viral metagenome</name>
    <dbReference type="NCBI Taxonomy" id="1070528"/>
    <lineage>
        <taxon>unclassified sequences</taxon>
        <taxon>metagenomes</taxon>
        <taxon>organismal metagenomes</taxon>
    </lineage>
</organism>
<protein>
    <submittedName>
        <fullName evidence="3">Uncharacterized protein</fullName>
    </submittedName>
</protein>
<keyword evidence="1" id="KW-0175">Coiled coil</keyword>
<dbReference type="EMBL" id="MN739556">
    <property type="protein sequence ID" value="QHT13014.1"/>
    <property type="molecule type" value="Genomic_DNA"/>
</dbReference>
<dbReference type="AlphaFoldDB" id="A0A6C0DA10"/>
<feature type="coiled-coil region" evidence="1">
    <location>
        <begin position="17"/>
        <end position="44"/>
    </location>
</feature>
<feature type="compositionally biased region" description="Basic residues" evidence="2">
    <location>
        <begin position="70"/>
        <end position="94"/>
    </location>
</feature>